<sequence>MTSVINVRRHPSDYRIATYACDRVFRPRWDDETGGLQRGTGRLYLFAYVMCDEMIDGELAHSCRHGQAPHEIKVCITKVGNDAGAYKALAEKAGPKEDVTAKRRVAAEALRRHLGEQSG</sequence>
<keyword evidence="2" id="KW-1185">Reference proteome</keyword>
<gene>
    <name evidence="1" type="ORF">RQX22_06215</name>
</gene>
<evidence type="ECO:0000313" key="1">
    <source>
        <dbReference type="EMBL" id="MDT9598542.1"/>
    </source>
</evidence>
<organism evidence="1 2">
    <name type="scientific">Sphingosinicella rhizophila</name>
    <dbReference type="NCBI Taxonomy" id="3050082"/>
    <lineage>
        <taxon>Bacteria</taxon>
        <taxon>Pseudomonadati</taxon>
        <taxon>Pseudomonadota</taxon>
        <taxon>Alphaproteobacteria</taxon>
        <taxon>Sphingomonadales</taxon>
        <taxon>Sphingosinicellaceae</taxon>
        <taxon>Sphingosinicella</taxon>
    </lineage>
</organism>
<reference evidence="1 2" key="1">
    <citation type="submission" date="2023-05" db="EMBL/GenBank/DDBJ databases">
        <authorList>
            <person name="Guo Y."/>
        </authorList>
    </citation>
    <scope>NUCLEOTIDE SEQUENCE [LARGE SCALE GENOMIC DNA]</scope>
    <source>
        <strain evidence="1 2">GR2756</strain>
    </source>
</reference>
<accession>A0ABU3Q5F4</accession>
<evidence type="ECO:0000313" key="2">
    <source>
        <dbReference type="Proteomes" id="UP001259572"/>
    </source>
</evidence>
<dbReference type="Proteomes" id="UP001259572">
    <property type="component" value="Unassembled WGS sequence"/>
</dbReference>
<comment type="caution">
    <text evidence="1">The sequence shown here is derived from an EMBL/GenBank/DDBJ whole genome shotgun (WGS) entry which is preliminary data.</text>
</comment>
<name>A0ABU3Q5F4_9SPHN</name>
<dbReference type="RefSeq" id="WP_315724697.1">
    <property type="nucleotide sequence ID" value="NZ_JAVUPU010000003.1"/>
</dbReference>
<proteinExistence type="predicted"/>
<protein>
    <submittedName>
        <fullName evidence="1">Uncharacterized protein</fullName>
    </submittedName>
</protein>
<dbReference type="EMBL" id="JAVUPU010000003">
    <property type="protein sequence ID" value="MDT9598542.1"/>
    <property type="molecule type" value="Genomic_DNA"/>
</dbReference>